<gene>
    <name evidence="3" type="ORF">ACFPEL_00075</name>
</gene>
<dbReference type="Proteomes" id="UP001595909">
    <property type="component" value="Unassembled WGS sequence"/>
</dbReference>
<evidence type="ECO:0000256" key="1">
    <source>
        <dbReference type="ARBA" id="ARBA00007789"/>
    </source>
</evidence>
<sequence>MRDPVLSVLDLSPVPSGTPTSAALHETIELGRTVERAGYRRMWLAEHHGIPSVASSSPEILIQAVASATSTLRVGSGGIMLPNHSPLKVAETFRALAGLHPSQDPSGTRIDLGLGRAPGTDPRTAIALRRSREALTADDFPEQFAEVRGYVDGFPEGHHFAGIAAMPNDVPLPPVWILASSYYGGQAAAAFGTGFAYAGHFGGADPGQATRIYREQFRPSDAAGAQDPHVILAAAVMCHEDPERARAMGRAHALSMARLRTGNPGPLPSPEEAVAHDWSPAELQVEQAMASKMTVGTPDQVRDDLERRAREADADEVMLVTPIHDIAERRRSYELVAQAFGVSGPAVTNAAPSLAQV</sequence>
<keyword evidence="4" id="KW-1185">Reference proteome</keyword>
<comment type="similarity">
    <text evidence="1">To bacterial alkanal monooxygenase alpha and beta chains.</text>
</comment>
<dbReference type="InterPro" id="IPR036661">
    <property type="entry name" value="Luciferase-like_sf"/>
</dbReference>
<feature type="domain" description="Luciferase-like" evidence="2">
    <location>
        <begin position="11"/>
        <end position="311"/>
    </location>
</feature>
<dbReference type="EMBL" id="JBHSIM010000001">
    <property type="protein sequence ID" value="MFC4830788.1"/>
    <property type="molecule type" value="Genomic_DNA"/>
</dbReference>
<dbReference type="RefSeq" id="WP_274188854.1">
    <property type="nucleotide sequence ID" value="NZ_BAABHN010000001.1"/>
</dbReference>
<evidence type="ECO:0000313" key="4">
    <source>
        <dbReference type="Proteomes" id="UP001595909"/>
    </source>
</evidence>
<organism evidence="3 4">
    <name type="scientific">Actinomycetospora chibensis</name>
    <dbReference type="NCBI Taxonomy" id="663606"/>
    <lineage>
        <taxon>Bacteria</taxon>
        <taxon>Bacillati</taxon>
        <taxon>Actinomycetota</taxon>
        <taxon>Actinomycetes</taxon>
        <taxon>Pseudonocardiales</taxon>
        <taxon>Pseudonocardiaceae</taxon>
        <taxon>Actinomycetospora</taxon>
    </lineage>
</organism>
<evidence type="ECO:0000313" key="3">
    <source>
        <dbReference type="EMBL" id="MFC4830788.1"/>
    </source>
</evidence>
<dbReference type="InterPro" id="IPR019949">
    <property type="entry name" value="CmoO-like"/>
</dbReference>
<accession>A0ABV9RBZ7</accession>
<keyword evidence="3" id="KW-0560">Oxidoreductase</keyword>
<protein>
    <submittedName>
        <fullName evidence="3">LLM class flavin-dependent oxidoreductase</fullName>
        <ecNumber evidence="3">1.-.-.-</ecNumber>
    </submittedName>
</protein>
<dbReference type="InterPro" id="IPR050766">
    <property type="entry name" value="Bact_Lucif_Oxidored"/>
</dbReference>
<proteinExistence type="predicted"/>
<dbReference type="Gene3D" id="3.20.20.30">
    <property type="entry name" value="Luciferase-like domain"/>
    <property type="match status" value="1"/>
</dbReference>
<dbReference type="NCBIfam" id="TIGR03558">
    <property type="entry name" value="oxido_grp_1"/>
    <property type="match status" value="1"/>
</dbReference>
<dbReference type="InterPro" id="IPR011251">
    <property type="entry name" value="Luciferase-like_dom"/>
</dbReference>
<name>A0ABV9RBZ7_9PSEU</name>
<comment type="caution">
    <text evidence="3">The sequence shown here is derived from an EMBL/GenBank/DDBJ whole genome shotgun (WGS) entry which is preliminary data.</text>
</comment>
<dbReference type="SUPFAM" id="SSF51679">
    <property type="entry name" value="Bacterial luciferase-like"/>
    <property type="match status" value="1"/>
</dbReference>
<dbReference type="Pfam" id="PF00296">
    <property type="entry name" value="Bac_luciferase"/>
    <property type="match status" value="1"/>
</dbReference>
<dbReference type="EC" id="1.-.-.-" evidence="3"/>
<reference evidence="4" key="1">
    <citation type="journal article" date="2019" name="Int. J. Syst. Evol. Microbiol.">
        <title>The Global Catalogue of Microorganisms (GCM) 10K type strain sequencing project: providing services to taxonomists for standard genome sequencing and annotation.</title>
        <authorList>
            <consortium name="The Broad Institute Genomics Platform"/>
            <consortium name="The Broad Institute Genome Sequencing Center for Infectious Disease"/>
            <person name="Wu L."/>
            <person name="Ma J."/>
        </authorList>
    </citation>
    <scope>NUCLEOTIDE SEQUENCE [LARGE SCALE GENOMIC DNA]</scope>
    <source>
        <strain evidence="4">CCUG 50347</strain>
    </source>
</reference>
<evidence type="ECO:0000259" key="2">
    <source>
        <dbReference type="Pfam" id="PF00296"/>
    </source>
</evidence>
<dbReference type="GO" id="GO:0016491">
    <property type="term" value="F:oxidoreductase activity"/>
    <property type="evidence" value="ECO:0007669"/>
    <property type="project" value="UniProtKB-KW"/>
</dbReference>
<dbReference type="PANTHER" id="PTHR30137:SF6">
    <property type="entry name" value="LUCIFERASE-LIKE MONOOXYGENASE"/>
    <property type="match status" value="1"/>
</dbReference>
<dbReference type="PANTHER" id="PTHR30137">
    <property type="entry name" value="LUCIFERASE-LIKE MONOOXYGENASE"/>
    <property type="match status" value="1"/>
</dbReference>